<keyword evidence="2" id="KW-1185">Reference proteome</keyword>
<organism evidence="1 2">
    <name type="scientific">Spiromyces aspiralis</name>
    <dbReference type="NCBI Taxonomy" id="68401"/>
    <lineage>
        <taxon>Eukaryota</taxon>
        <taxon>Fungi</taxon>
        <taxon>Fungi incertae sedis</taxon>
        <taxon>Zoopagomycota</taxon>
        <taxon>Kickxellomycotina</taxon>
        <taxon>Kickxellomycetes</taxon>
        <taxon>Kickxellales</taxon>
        <taxon>Kickxellaceae</taxon>
        <taxon>Spiromyces</taxon>
    </lineage>
</organism>
<evidence type="ECO:0000313" key="1">
    <source>
        <dbReference type="EMBL" id="KAJ1678784.1"/>
    </source>
</evidence>
<protein>
    <submittedName>
        <fullName evidence="1">Uncharacterized protein</fullName>
    </submittedName>
</protein>
<accession>A0ACC1HWN5</accession>
<sequence>MILPRYCLRQGARGLLAASATTATFSSNAAVPVVAMRLLHRQYSSDLSRSEGKDTLEKADAIKDPVEIAAEGLKTPPTLAPKSSELNKPKGSFRNKLSDHLTGVGKTFFDTYPRIYQRPAENDHPKHHILHVHASANNTILSLTDHKGKVLINTSGGSVGFKKSQRGGFEAAYQAAVKITEKAQEAGIGVRYLEMRFKGFGPGRNASFKAVRSVTNWEIVRVTDATPIPFNGCRPKKARRL</sequence>
<dbReference type="EMBL" id="JAMZIH010000858">
    <property type="protein sequence ID" value="KAJ1678784.1"/>
    <property type="molecule type" value="Genomic_DNA"/>
</dbReference>
<evidence type="ECO:0000313" key="2">
    <source>
        <dbReference type="Proteomes" id="UP001145114"/>
    </source>
</evidence>
<dbReference type="Proteomes" id="UP001145114">
    <property type="component" value="Unassembled WGS sequence"/>
</dbReference>
<proteinExistence type="predicted"/>
<gene>
    <name evidence="1" type="ORF">EV182_003362</name>
</gene>
<reference evidence="1" key="1">
    <citation type="submission" date="2022-06" db="EMBL/GenBank/DDBJ databases">
        <title>Phylogenomic reconstructions and comparative analyses of Kickxellomycotina fungi.</title>
        <authorList>
            <person name="Reynolds N.K."/>
            <person name="Stajich J.E."/>
            <person name="Barry K."/>
            <person name="Grigoriev I.V."/>
            <person name="Crous P."/>
            <person name="Smith M.E."/>
        </authorList>
    </citation>
    <scope>NUCLEOTIDE SEQUENCE</scope>
    <source>
        <strain evidence="1">RSA 2271</strain>
    </source>
</reference>
<name>A0ACC1HWN5_9FUNG</name>
<comment type="caution">
    <text evidence="1">The sequence shown here is derived from an EMBL/GenBank/DDBJ whole genome shotgun (WGS) entry which is preliminary data.</text>
</comment>